<gene>
    <name evidence="7" type="ORF">SAMN05421753_10323</name>
</gene>
<dbReference type="RefSeq" id="WP_217647017.1">
    <property type="nucleotide sequence ID" value="NZ_FOQD01000003.1"/>
</dbReference>
<dbReference type="EMBL" id="FOQD01000003">
    <property type="protein sequence ID" value="SFH79724.1"/>
    <property type="molecule type" value="Genomic_DNA"/>
</dbReference>
<dbReference type="PANTHER" id="PTHR37692:SF1">
    <property type="entry name" value="DUF420 DOMAIN-CONTAINING PROTEIN"/>
    <property type="match status" value="1"/>
</dbReference>
<dbReference type="Pfam" id="PF02630">
    <property type="entry name" value="SCO1-SenC"/>
    <property type="match status" value="1"/>
</dbReference>
<dbReference type="InterPro" id="IPR013766">
    <property type="entry name" value="Thioredoxin_domain"/>
</dbReference>
<evidence type="ECO:0000259" key="6">
    <source>
        <dbReference type="PROSITE" id="PS51352"/>
    </source>
</evidence>
<keyword evidence="5" id="KW-0812">Transmembrane</keyword>
<dbReference type="PANTHER" id="PTHR37692">
    <property type="entry name" value="HYPOTHETICAL MEMBRANE SPANNING PROTEIN"/>
    <property type="match status" value="1"/>
</dbReference>
<accession>A0A1I3CYZ2</accession>
<name>A0A1I3CYZ2_9PLAN</name>
<feature type="domain" description="Thioredoxin" evidence="6">
    <location>
        <begin position="38"/>
        <end position="225"/>
    </location>
</feature>
<proteinExistence type="inferred from homology"/>
<keyword evidence="5" id="KW-1133">Transmembrane helix</keyword>
<evidence type="ECO:0000256" key="1">
    <source>
        <dbReference type="ARBA" id="ARBA00010996"/>
    </source>
</evidence>
<dbReference type="STRING" id="1576369.SAMN05421753_10323"/>
<dbReference type="InterPro" id="IPR007352">
    <property type="entry name" value="DUF420"/>
</dbReference>
<dbReference type="InterPro" id="IPR036249">
    <property type="entry name" value="Thioredoxin-like_sf"/>
</dbReference>
<dbReference type="SUPFAM" id="SSF52833">
    <property type="entry name" value="Thioredoxin-like"/>
    <property type="match status" value="1"/>
</dbReference>
<comment type="similarity">
    <text evidence="1">Belongs to the SCO1/2 family.</text>
</comment>
<keyword evidence="8" id="KW-1185">Reference proteome</keyword>
<feature type="binding site" evidence="3">
    <location>
        <position position="96"/>
    </location>
    <ligand>
        <name>Cu cation</name>
        <dbReference type="ChEBI" id="CHEBI:23378"/>
    </ligand>
</feature>
<dbReference type="PROSITE" id="PS51352">
    <property type="entry name" value="THIOREDOXIN_2"/>
    <property type="match status" value="1"/>
</dbReference>
<evidence type="ECO:0000313" key="7">
    <source>
        <dbReference type="EMBL" id="SFH79724.1"/>
    </source>
</evidence>
<reference evidence="8" key="1">
    <citation type="submission" date="2016-10" db="EMBL/GenBank/DDBJ databases">
        <authorList>
            <person name="Varghese N."/>
            <person name="Submissions S."/>
        </authorList>
    </citation>
    <scope>NUCLEOTIDE SEQUENCE [LARGE SCALE GENOMIC DNA]</scope>
    <source>
        <strain evidence="8">DSM 26348</strain>
    </source>
</reference>
<feature type="transmembrane region" description="Helical" evidence="5">
    <location>
        <begin position="395"/>
        <end position="414"/>
    </location>
</feature>
<organism evidence="7 8">
    <name type="scientific">Planctomicrobium piriforme</name>
    <dbReference type="NCBI Taxonomy" id="1576369"/>
    <lineage>
        <taxon>Bacteria</taxon>
        <taxon>Pseudomonadati</taxon>
        <taxon>Planctomycetota</taxon>
        <taxon>Planctomycetia</taxon>
        <taxon>Planctomycetales</taxon>
        <taxon>Planctomycetaceae</taxon>
        <taxon>Planctomicrobium</taxon>
    </lineage>
</organism>
<feature type="binding site" evidence="3">
    <location>
        <position position="100"/>
    </location>
    <ligand>
        <name>Cu cation</name>
        <dbReference type="ChEBI" id="CHEBI:23378"/>
    </ligand>
</feature>
<keyword evidence="5" id="KW-0472">Membrane</keyword>
<feature type="transmembrane region" description="Helical" evidence="5">
    <location>
        <begin position="339"/>
        <end position="361"/>
    </location>
</feature>
<evidence type="ECO:0000256" key="4">
    <source>
        <dbReference type="PIRSR" id="PIRSR603782-2"/>
    </source>
</evidence>
<dbReference type="GO" id="GO:0046872">
    <property type="term" value="F:metal ion binding"/>
    <property type="evidence" value="ECO:0007669"/>
    <property type="project" value="UniProtKB-KW"/>
</dbReference>
<keyword evidence="4" id="KW-1015">Disulfide bond</keyword>
<protein>
    <submittedName>
        <fullName evidence="7">Protein SCO1/2/putative membrane protein</fullName>
    </submittedName>
</protein>
<feature type="transmembrane region" description="Helical" evidence="5">
    <location>
        <begin position="299"/>
        <end position="319"/>
    </location>
</feature>
<evidence type="ECO:0000313" key="8">
    <source>
        <dbReference type="Proteomes" id="UP000199518"/>
    </source>
</evidence>
<keyword evidence="2 3" id="KW-0186">Copper</keyword>
<sequence length="417" mass="46391">MTFATHRFLFVRCAALACGWLLLAGLVRGEEPAAAIVLEPGDNPPPFVQLAPNEAPVVWDAQRVGEFKLVDQLDQPVTRESLLGQPWVANFVFARCSFQCPATCRKIMDLNNEVADVPVRFVTITVDPAHDTVPIMREFADIWKAKPDRWLFCTGEPKQVWDLIRKGFKVAAWENAGTARMPGMEFAHSNHLIHVSKDGEILGRYDSAVDSELVTLKRVLKGQITTPLKFQPATLDALAQFKARQAEAAIPADPLDKLPGWAKRLPATNAALNSLATLLLLAGFFAIKAGAVGLHKRMMLTAFFVSIIFLVCYLTYHYALHEYAGIRGKPFPGTGTLKTVYYTILISHVILAATVPVLAIITIRNGLRAYPEGLAPQQLAELVAERKTHHRWAKVTFPIWLYVSVTGVIIYWMLYHL</sequence>
<dbReference type="CDD" id="cd02968">
    <property type="entry name" value="SCO"/>
    <property type="match status" value="1"/>
</dbReference>
<dbReference type="AlphaFoldDB" id="A0A1I3CYZ2"/>
<dbReference type="Pfam" id="PF04238">
    <property type="entry name" value="DUF420"/>
    <property type="match status" value="1"/>
</dbReference>
<dbReference type="Proteomes" id="UP000199518">
    <property type="component" value="Unassembled WGS sequence"/>
</dbReference>
<evidence type="ECO:0000256" key="5">
    <source>
        <dbReference type="SAM" id="Phobius"/>
    </source>
</evidence>
<keyword evidence="3" id="KW-0479">Metal-binding</keyword>
<evidence type="ECO:0000256" key="2">
    <source>
        <dbReference type="ARBA" id="ARBA00023008"/>
    </source>
</evidence>
<dbReference type="Gene3D" id="3.40.30.10">
    <property type="entry name" value="Glutaredoxin"/>
    <property type="match status" value="1"/>
</dbReference>
<feature type="transmembrane region" description="Helical" evidence="5">
    <location>
        <begin position="270"/>
        <end position="287"/>
    </location>
</feature>
<feature type="binding site" evidence="3">
    <location>
        <position position="188"/>
    </location>
    <ligand>
        <name>Cu cation</name>
        <dbReference type="ChEBI" id="CHEBI:23378"/>
    </ligand>
</feature>
<feature type="disulfide bond" description="Redox-active" evidence="4">
    <location>
        <begin position="96"/>
        <end position="100"/>
    </location>
</feature>
<dbReference type="InterPro" id="IPR003782">
    <property type="entry name" value="SCO1/SenC"/>
</dbReference>
<evidence type="ECO:0000256" key="3">
    <source>
        <dbReference type="PIRSR" id="PIRSR603782-1"/>
    </source>
</evidence>